<feature type="transmembrane region" description="Helical" evidence="1">
    <location>
        <begin position="229"/>
        <end position="252"/>
    </location>
</feature>
<evidence type="ECO:0000256" key="1">
    <source>
        <dbReference type="SAM" id="Phobius"/>
    </source>
</evidence>
<evidence type="ECO:0000313" key="3">
    <source>
        <dbReference type="Proteomes" id="UP000280792"/>
    </source>
</evidence>
<organism evidence="2 3">
    <name type="scientific">Aestuariirhabdus litorea</name>
    <dbReference type="NCBI Taxonomy" id="2528527"/>
    <lineage>
        <taxon>Bacteria</taxon>
        <taxon>Pseudomonadati</taxon>
        <taxon>Pseudomonadota</taxon>
        <taxon>Gammaproteobacteria</taxon>
        <taxon>Oceanospirillales</taxon>
        <taxon>Aestuariirhabdaceae</taxon>
        <taxon>Aestuariirhabdus</taxon>
    </lineage>
</organism>
<sequence>MLPAVVLVKLLDSLGATQWLGKLLSPLMSLVGLPAEMGLVWAAAILTNLYTAMVVFYELSAGHSLSVAQVSVLGLLILVAHSLPTEGAVAKLVGVRWRITLVLRLGGAFLLAVLVHQLYRLGDWQQQPAQMLWRPASSDPGLAAWILDQLLLFATILLVISALMSLLRLLRWLGIERLMHWLLAPLLRVLQVGREATNVTIIGITLGLSFGAGLLVAEARSGQISKRDMVLTICFLGLAHSLIEDTLLVLLLGADLYAILWARFAFAVLVMALIARLWRATPPRTRAVRSPLESKKPVA</sequence>
<dbReference type="EMBL" id="QWEZ01000001">
    <property type="protein sequence ID" value="RRJ85400.1"/>
    <property type="molecule type" value="Genomic_DNA"/>
</dbReference>
<evidence type="ECO:0000313" key="2">
    <source>
        <dbReference type="EMBL" id="RRJ85400.1"/>
    </source>
</evidence>
<feature type="transmembrane region" description="Helical" evidence="1">
    <location>
        <begin position="101"/>
        <end position="121"/>
    </location>
</feature>
<keyword evidence="1" id="KW-1133">Transmembrane helix</keyword>
<feature type="transmembrane region" description="Helical" evidence="1">
    <location>
        <begin position="64"/>
        <end position="81"/>
    </location>
</feature>
<evidence type="ECO:0008006" key="4">
    <source>
        <dbReference type="Google" id="ProtNLM"/>
    </source>
</evidence>
<protein>
    <recommendedName>
        <fullName evidence="4">Nucleoside recognition protein</fullName>
    </recommendedName>
</protein>
<feature type="transmembrane region" description="Helical" evidence="1">
    <location>
        <begin position="142"/>
        <end position="167"/>
    </location>
</feature>
<keyword evidence="1" id="KW-0472">Membrane</keyword>
<feature type="transmembrane region" description="Helical" evidence="1">
    <location>
        <begin position="258"/>
        <end position="278"/>
    </location>
</feature>
<feature type="transmembrane region" description="Helical" evidence="1">
    <location>
        <begin position="39"/>
        <end position="57"/>
    </location>
</feature>
<feature type="transmembrane region" description="Helical" evidence="1">
    <location>
        <begin position="196"/>
        <end position="217"/>
    </location>
</feature>
<proteinExistence type="predicted"/>
<keyword evidence="1" id="KW-0812">Transmembrane</keyword>
<dbReference type="Proteomes" id="UP000280792">
    <property type="component" value="Unassembled WGS sequence"/>
</dbReference>
<keyword evidence="3" id="KW-1185">Reference proteome</keyword>
<reference evidence="2 3" key="1">
    <citation type="submission" date="2018-08" db="EMBL/GenBank/DDBJ databases">
        <authorList>
            <person name="Khan S.A."/>
        </authorList>
    </citation>
    <scope>NUCLEOTIDE SEQUENCE [LARGE SCALE GENOMIC DNA]</scope>
    <source>
        <strain evidence="2 3">GTF-13</strain>
    </source>
</reference>
<gene>
    <name evidence="2" type="ORF">D0544_01165</name>
</gene>
<dbReference type="AlphaFoldDB" id="A0A3P3VRZ5"/>
<name>A0A3P3VRZ5_9GAMM</name>
<accession>A0A3P3VRZ5</accession>
<reference evidence="2 3" key="2">
    <citation type="submission" date="2018-12" db="EMBL/GenBank/DDBJ databases">
        <title>Simiduia agarivorans gen. nov., sp. nov., a marine, agarolytic bacterium isolated from shallow coastal water from Keelung, Taiwan.</title>
        <authorList>
            <person name="Shieh W.Y."/>
        </authorList>
    </citation>
    <scope>NUCLEOTIDE SEQUENCE [LARGE SCALE GENOMIC DNA]</scope>
    <source>
        <strain evidence="2 3">GTF-13</strain>
    </source>
</reference>
<comment type="caution">
    <text evidence="2">The sequence shown here is derived from an EMBL/GenBank/DDBJ whole genome shotgun (WGS) entry which is preliminary data.</text>
</comment>